<dbReference type="InterPro" id="IPR036866">
    <property type="entry name" value="RibonucZ/Hydroxyglut_hydro"/>
</dbReference>
<dbReference type="SUPFAM" id="SSF56281">
    <property type="entry name" value="Metallo-hydrolase/oxidoreductase"/>
    <property type="match status" value="1"/>
</dbReference>
<comment type="caution">
    <text evidence="7">The sequence shown here is derived from an EMBL/GenBank/DDBJ whole genome shotgun (WGS) entry which is preliminary data.</text>
</comment>
<evidence type="ECO:0000256" key="1">
    <source>
        <dbReference type="ARBA" id="ARBA00001947"/>
    </source>
</evidence>
<evidence type="ECO:0000313" key="7">
    <source>
        <dbReference type="EMBL" id="NMM01636.1"/>
    </source>
</evidence>
<dbReference type="GO" id="GO:0016787">
    <property type="term" value="F:hydrolase activity"/>
    <property type="evidence" value="ECO:0007669"/>
    <property type="project" value="UniProtKB-KW"/>
</dbReference>
<dbReference type="PANTHER" id="PTHR42978">
    <property type="entry name" value="QUORUM-QUENCHING LACTONASE YTNP-RELATED-RELATED"/>
    <property type="match status" value="1"/>
</dbReference>
<proteinExistence type="inferred from homology"/>
<keyword evidence="3" id="KW-0479">Metal-binding</keyword>
<reference evidence="7 8" key="1">
    <citation type="submission" date="2020-04" db="EMBL/GenBank/DDBJ databases">
        <title>Paraburkholderia sp. RP-4-7 isolated from soil.</title>
        <authorList>
            <person name="Dahal R.H."/>
        </authorList>
    </citation>
    <scope>NUCLEOTIDE SEQUENCE [LARGE SCALE GENOMIC DNA]</scope>
    <source>
        <strain evidence="7 8">RP-4-7</strain>
    </source>
</reference>
<evidence type="ECO:0000256" key="2">
    <source>
        <dbReference type="ARBA" id="ARBA00007749"/>
    </source>
</evidence>
<dbReference type="Gene3D" id="3.60.15.10">
    <property type="entry name" value="Ribonuclease Z/Hydroxyacylglutathione hydrolase-like"/>
    <property type="match status" value="1"/>
</dbReference>
<dbReference type="AlphaFoldDB" id="A0A848IL86"/>
<comment type="cofactor">
    <cofactor evidence="1">
        <name>Zn(2+)</name>
        <dbReference type="ChEBI" id="CHEBI:29105"/>
    </cofactor>
</comment>
<dbReference type="InterPro" id="IPR051013">
    <property type="entry name" value="MBL_superfamily_lactonases"/>
</dbReference>
<dbReference type="Pfam" id="PF00753">
    <property type="entry name" value="Lactamase_B"/>
    <property type="match status" value="1"/>
</dbReference>
<evidence type="ECO:0000313" key="8">
    <source>
        <dbReference type="Proteomes" id="UP000544134"/>
    </source>
</evidence>
<keyword evidence="5" id="KW-0862">Zinc</keyword>
<sequence length="255" mass="28288">MTFTIVPIRCGDIVNHERSCFLYRKNCGSARLHAPCIAWLLRSAHHTIVVDAGPGSRSRAPQCYIETDAGIDDLLQYGLAREGVDPASVELVILTHLHNDHVGGARSFTNARFHVQEAELKEAVWPVPFQRPIYETNQRGRTPPWVDILDRMDVAFGDADVVPGIRVLRLPGHTAGSQGVLVDTQAGPYLIAGDLIPLYENWPEDGSDPVPNGNHTDLRAYDESFRRIAALGATVLPAHEPRVFERKMYPPQSSR</sequence>
<dbReference type="PANTHER" id="PTHR42978:SF7">
    <property type="entry name" value="METALLO-HYDROLASE RV2300C-RELATED"/>
    <property type="match status" value="1"/>
</dbReference>
<dbReference type="SMART" id="SM00849">
    <property type="entry name" value="Lactamase_B"/>
    <property type="match status" value="1"/>
</dbReference>
<dbReference type="InterPro" id="IPR001279">
    <property type="entry name" value="Metallo-B-lactamas"/>
</dbReference>
<evidence type="ECO:0000259" key="6">
    <source>
        <dbReference type="SMART" id="SM00849"/>
    </source>
</evidence>
<evidence type="ECO:0000256" key="5">
    <source>
        <dbReference type="ARBA" id="ARBA00022833"/>
    </source>
</evidence>
<name>A0A848IL86_9BURK</name>
<keyword evidence="8" id="KW-1185">Reference proteome</keyword>
<comment type="similarity">
    <text evidence="2">Belongs to the metallo-beta-lactamase superfamily.</text>
</comment>
<dbReference type="CDD" id="cd07729">
    <property type="entry name" value="AHL_lactonase_MBL-fold"/>
    <property type="match status" value="1"/>
</dbReference>
<keyword evidence="4" id="KW-0378">Hydrolase</keyword>
<dbReference type="EMBL" id="JABBGJ010000032">
    <property type="protein sequence ID" value="NMM01636.1"/>
    <property type="molecule type" value="Genomic_DNA"/>
</dbReference>
<accession>A0A848IL86</accession>
<dbReference type="Proteomes" id="UP000544134">
    <property type="component" value="Unassembled WGS sequence"/>
</dbReference>
<evidence type="ECO:0000256" key="4">
    <source>
        <dbReference type="ARBA" id="ARBA00022801"/>
    </source>
</evidence>
<feature type="domain" description="Metallo-beta-lactamase" evidence="6">
    <location>
        <begin position="35"/>
        <end position="239"/>
    </location>
</feature>
<organism evidence="7 8">
    <name type="scientific">Paraburkholderia polaris</name>
    <dbReference type="NCBI Taxonomy" id="2728848"/>
    <lineage>
        <taxon>Bacteria</taxon>
        <taxon>Pseudomonadati</taxon>
        <taxon>Pseudomonadota</taxon>
        <taxon>Betaproteobacteria</taxon>
        <taxon>Burkholderiales</taxon>
        <taxon>Burkholderiaceae</taxon>
        <taxon>Paraburkholderia</taxon>
    </lineage>
</organism>
<evidence type="ECO:0000256" key="3">
    <source>
        <dbReference type="ARBA" id="ARBA00022723"/>
    </source>
</evidence>
<gene>
    <name evidence="7" type="ORF">HHL24_27320</name>
</gene>
<protein>
    <submittedName>
        <fullName evidence="7">N-acyl homoserine lactonase family protein</fullName>
    </submittedName>
</protein>
<dbReference type="GO" id="GO:0046872">
    <property type="term" value="F:metal ion binding"/>
    <property type="evidence" value="ECO:0007669"/>
    <property type="project" value="UniProtKB-KW"/>
</dbReference>
<dbReference type="RefSeq" id="WP_169488470.1">
    <property type="nucleotide sequence ID" value="NZ_JABBGJ010000032.1"/>
</dbReference>